<dbReference type="GeneID" id="84632063"/>
<name>A0ABM6S2L6_9GAMM</name>
<dbReference type="RefSeq" id="WP_038625520.1">
    <property type="nucleotide sequence ID" value="NZ_CAXOMJ010000035.1"/>
</dbReference>
<evidence type="ECO:0000313" key="2">
    <source>
        <dbReference type="Proteomes" id="UP000237673"/>
    </source>
</evidence>
<evidence type="ECO:0000313" key="1">
    <source>
        <dbReference type="EMBL" id="AUY25697.1"/>
    </source>
</evidence>
<keyword evidence="2" id="KW-1185">Reference proteome</keyword>
<sequence>MNGYVMPELTKEEIRRMTKTVVQRVAAKKIVSSDPVERTEQPIRQASVVSASEPKGDAGYIARHHLSVNRELAVSALSQSRGRQILKDAFKKAR</sequence>
<organism evidence="1 2">
    <name type="scientific">Mixta calida</name>
    <dbReference type="NCBI Taxonomy" id="665913"/>
    <lineage>
        <taxon>Bacteria</taxon>
        <taxon>Pseudomonadati</taxon>
        <taxon>Pseudomonadota</taxon>
        <taxon>Gammaproteobacteria</taxon>
        <taxon>Enterobacterales</taxon>
        <taxon>Erwiniaceae</taxon>
        <taxon>Mixta</taxon>
    </lineage>
</organism>
<reference evidence="1 2" key="1">
    <citation type="submission" date="2018-01" db="EMBL/GenBank/DDBJ databases">
        <title>Complete and assembled Genome of Pantoea calida DSM22759T.</title>
        <authorList>
            <person name="Stevens M.J.A."/>
            <person name="Zurfluh K."/>
            <person name="Stephan R."/>
        </authorList>
    </citation>
    <scope>NUCLEOTIDE SEQUENCE [LARGE SCALE GENOMIC DNA]</scope>
    <source>
        <strain evidence="1 2">DSM 22759</strain>
    </source>
</reference>
<evidence type="ECO:0008006" key="3">
    <source>
        <dbReference type="Google" id="ProtNLM"/>
    </source>
</evidence>
<dbReference type="EMBL" id="CP026378">
    <property type="protein sequence ID" value="AUY25697.1"/>
    <property type="molecule type" value="Genomic_DNA"/>
</dbReference>
<dbReference type="Proteomes" id="UP000237673">
    <property type="component" value="Chromosome"/>
</dbReference>
<accession>A0ABM6S2L6</accession>
<protein>
    <recommendedName>
        <fullName evidence="3">HK97 gp10 family phage protein</fullName>
    </recommendedName>
</protein>
<gene>
    <name evidence="1" type="ORF">C2E16_12780</name>
</gene>
<proteinExistence type="predicted"/>